<accession>A0A644T7G6</accession>
<gene>
    <name evidence="1" type="ORF">SDC9_08496</name>
</gene>
<proteinExistence type="predicted"/>
<name>A0A644T7G6_9ZZZZ</name>
<dbReference type="EMBL" id="VSSQ01000019">
    <property type="protein sequence ID" value="MPL62876.1"/>
    <property type="molecule type" value="Genomic_DNA"/>
</dbReference>
<organism evidence="1">
    <name type="scientific">bioreactor metagenome</name>
    <dbReference type="NCBI Taxonomy" id="1076179"/>
    <lineage>
        <taxon>unclassified sequences</taxon>
        <taxon>metagenomes</taxon>
        <taxon>ecological metagenomes</taxon>
    </lineage>
</organism>
<dbReference type="AlphaFoldDB" id="A0A644T7G6"/>
<comment type="caution">
    <text evidence="1">The sequence shown here is derived from an EMBL/GenBank/DDBJ whole genome shotgun (WGS) entry which is preliminary data.</text>
</comment>
<sequence>MIIFAENVESKLKDNFLEGLKMDKKRVILLLVLFTAIAGFTLGNVSAVNAKIVNKKVTIDDYEIDYFYSKYIGINKGKTYKNGAVSGRNPMNNRIQKAPVYAHKTKIAAKKGVRINKVIVSSIGYPSGKTYRSTYYFSKSKVLAPGKYKGFWKYTIYFKVKK</sequence>
<evidence type="ECO:0000313" key="1">
    <source>
        <dbReference type="EMBL" id="MPL62876.1"/>
    </source>
</evidence>
<reference evidence="1" key="1">
    <citation type="submission" date="2019-08" db="EMBL/GenBank/DDBJ databases">
        <authorList>
            <person name="Kucharzyk K."/>
            <person name="Murdoch R.W."/>
            <person name="Higgins S."/>
            <person name="Loffler F."/>
        </authorList>
    </citation>
    <scope>NUCLEOTIDE SEQUENCE</scope>
</reference>
<protein>
    <submittedName>
        <fullName evidence="1">Uncharacterized protein</fullName>
    </submittedName>
</protein>